<sequence>MSRIDGWVLGVAQSADLVLAASDDDCSLRAWSRKDGALVLEMKTPNNLPAITTAVQGNLAAVGTFDGGLFLIDLATASVLHALQGHTDSVLSVILDGNEIISGATDMTVRVWDKISGGRQTLRIDAGAWVYSVAAHENVLVAGLQDNTVRIFDRASGVPRHVLTEATNYVRAVAIDAQRMVSGSDDRKVRVYAVPSFQLVRVLKGHINWVRSVALEGDRIVSGSRDETVRLWDARSGDALHVLQGHSEEVNSVSLSGSQIVSGSDDYSVRVWDAETGASTRVLDGTEAARPIEEVLGATATTAAGRRRSRRRWRTGTP</sequence>
<feature type="non-terminal residue" evidence="4">
    <location>
        <position position="318"/>
    </location>
</feature>
<dbReference type="InterPro" id="IPR020472">
    <property type="entry name" value="WD40_PAC1"/>
</dbReference>
<dbReference type="PRINTS" id="PR00320">
    <property type="entry name" value="GPROTEINBRPT"/>
</dbReference>
<protein>
    <submittedName>
        <fullName evidence="4">Guanine nucleotide-binding protein subunit beta-like protein</fullName>
    </submittedName>
</protein>
<proteinExistence type="predicted"/>
<dbReference type="InParanoid" id="A0A2R5GWP3"/>
<feature type="repeat" description="WD" evidence="3">
    <location>
        <begin position="83"/>
        <end position="113"/>
    </location>
</feature>
<comment type="caution">
    <text evidence="4">The sequence shown here is derived from an EMBL/GenBank/DDBJ whole genome shotgun (WGS) entry which is preliminary data.</text>
</comment>
<evidence type="ECO:0000313" key="5">
    <source>
        <dbReference type="Proteomes" id="UP000241890"/>
    </source>
</evidence>
<dbReference type="InterPro" id="IPR015943">
    <property type="entry name" value="WD40/YVTN_repeat-like_dom_sf"/>
</dbReference>
<dbReference type="AlphaFoldDB" id="A0A2R5GWP3"/>
<dbReference type="InterPro" id="IPR036322">
    <property type="entry name" value="WD40_repeat_dom_sf"/>
</dbReference>
<dbReference type="InterPro" id="IPR019775">
    <property type="entry name" value="WD40_repeat_CS"/>
</dbReference>
<evidence type="ECO:0000256" key="3">
    <source>
        <dbReference type="PROSITE-ProRule" id="PRU00221"/>
    </source>
</evidence>
<keyword evidence="5" id="KW-1185">Reference proteome</keyword>
<dbReference type="Proteomes" id="UP000241890">
    <property type="component" value="Unassembled WGS sequence"/>
</dbReference>
<evidence type="ECO:0000313" key="4">
    <source>
        <dbReference type="EMBL" id="GBG35256.1"/>
    </source>
</evidence>
<dbReference type="InterPro" id="IPR018391">
    <property type="entry name" value="PQQ_b-propeller_rpt"/>
</dbReference>
<dbReference type="SMART" id="SM00564">
    <property type="entry name" value="PQQ"/>
    <property type="match status" value="5"/>
</dbReference>
<dbReference type="SUPFAM" id="SSF50978">
    <property type="entry name" value="WD40 repeat-like"/>
    <property type="match status" value="1"/>
</dbReference>
<dbReference type="Gene3D" id="2.130.10.10">
    <property type="entry name" value="YVTN repeat-like/Quinoprotein amine dehydrogenase"/>
    <property type="match status" value="2"/>
</dbReference>
<reference evidence="4 5" key="1">
    <citation type="submission" date="2017-12" db="EMBL/GenBank/DDBJ databases">
        <title>Sequencing, de novo assembly and annotation of complete genome of a new Thraustochytrid species, strain FCC1311.</title>
        <authorList>
            <person name="Sedici K."/>
            <person name="Godart F."/>
            <person name="Aiese Cigliano R."/>
            <person name="Sanseverino W."/>
            <person name="Barakat M."/>
            <person name="Ortet P."/>
            <person name="Marechal E."/>
            <person name="Cagnac O."/>
            <person name="Amato A."/>
        </authorList>
    </citation>
    <scope>NUCLEOTIDE SEQUENCE [LARGE SCALE GENOMIC DNA]</scope>
</reference>
<dbReference type="Pfam" id="PF00400">
    <property type="entry name" value="WD40"/>
    <property type="match status" value="4"/>
</dbReference>
<dbReference type="SMART" id="SM00320">
    <property type="entry name" value="WD40"/>
    <property type="match status" value="5"/>
</dbReference>
<accession>A0A2R5GWP3</accession>
<dbReference type="GO" id="GO:1990234">
    <property type="term" value="C:transferase complex"/>
    <property type="evidence" value="ECO:0007669"/>
    <property type="project" value="UniProtKB-ARBA"/>
</dbReference>
<evidence type="ECO:0000256" key="1">
    <source>
        <dbReference type="ARBA" id="ARBA00022574"/>
    </source>
</evidence>
<dbReference type="CDD" id="cd00200">
    <property type="entry name" value="WD40"/>
    <property type="match status" value="1"/>
</dbReference>
<dbReference type="EMBL" id="BEYU01000553">
    <property type="protein sequence ID" value="GBG35256.1"/>
    <property type="molecule type" value="Genomic_DNA"/>
</dbReference>
<name>A0A2R5GWP3_9STRA</name>
<dbReference type="PANTHER" id="PTHR22847">
    <property type="entry name" value="WD40 REPEAT PROTEIN"/>
    <property type="match status" value="1"/>
</dbReference>
<dbReference type="PROSITE" id="PS50082">
    <property type="entry name" value="WD_REPEATS_2"/>
    <property type="match status" value="3"/>
</dbReference>
<evidence type="ECO:0000256" key="2">
    <source>
        <dbReference type="ARBA" id="ARBA00022737"/>
    </source>
</evidence>
<keyword evidence="1 3" id="KW-0853">WD repeat</keyword>
<dbReference type="InterPro" id="IPR001680">
    <property type="entry name" value="WD40_rpt"/>
</dbReference>
<feature type="repeat" description="WD" evidence="3">
    <location>
        <begin position="243"/>
        <end position="282"/>
    </location>
</feature>
<dbReference type="PROSITE" id="PS00678">
    <property type="entry name" value="WD_REPEATS_1"/>
    <property type="match status" value="2"/>
</dbReference>
<keyword evidence="2" id="KW-0677">Repeat</keyword>
<gene>
    <name evidence="4" type="ORF">FCC1311_114792</name>
</gene>
<organism evidence="4 5">
    <name type="scientific">Hondaea fermentalgiana</name>
    <dbReference type="NCBI Taxonomy" id="2315210"/>
    <lineage>
        <taxon>Eukaryota</taxon>
        <taxon>Sar</taxon>
        <taxon>Stramenopiles</taxon>
        <taxon>Bigyra</taxon>
        <taxon>Labyrinthulomycetes</taxon>
        <taxon>Thraustochytrida</taxon>
        <taxon>Thraustochytriidae</taxon>
        <taxon>Hondaea</taxon>
    </lineage>
</organism>
<dbReference type="OrthoDB" id="6262491at2759"/>
<feature type="repeat" description="WD" evidence="3">
    <location>
        <begin position="203"/>
        <end position="242"/>
    </location>
</feature>
<dbReference type="PROSITE" id="PS50294">
    <property type="entry name" value="WD_REPEATS_REGION"/>
    <property type="match status" value="3"/>
</dbReference>
<dbReference type="PANTHER" id="PTHR22847:SF637">
    <property type="entry name" value="WD REPEAT DOMAIN 5B"/>
    <property type="match status" value="1"/>
</dbReference>